<proteinExistence type="predicted"/>
<dbReference type="AlphaFoldDB" id="A0A9D4HIP3"/>
<sequence>MATDSQNVWSVYLSVVDCDVDHSFLTCRKDLTINSNGQQVQVKNGTLFVDNVALLVDESHSVQATQGIAASIQGDFMFITLQGGEVYVKTDLKTSVYIHIQKGRERMLTGLCGNGNSNMSDDSLGAGALGGNDFRITVPNESSVISL</sequence>
<gene>
    <name evidence="2" type="ORF">DPMN_060900</name>
</gene>
<dbReference type="Pfam" id="PF00094">
    <property type="entry name" value="VWD"/>
    <property type="match status" value="1"/>
</dbReference>
<evidence type="ECO:0000259" key="1">
    <source>
        <dbReference type="PROSITE" id="PS51233"/>
    </source>
</evidence>
<reference evidence="2" key="1">
    <citation type="journal article" date="2019" name="bioRxiv">
        <title>The Genome of the Zebra Mussel, Dreissena polymorpha: A Resource for Invasive Species Research.</title>
        <authorList>
            <person name="McCartney M.A."/>
            <person name="Auch B."/>
            <person name="Kono T."/>
            <person name="Mallez S."/>
            <person name="Zhang Y."/>
            <person name="Obille A."/>
            <person name="Becker A."/>
            <person name="Abrahante J.E."/>
            <person name="Garbe J."/>
            <person name="Badalamenti J.P."/>
            <person name="Herman A."/>
            <person name="Mangelson H."/>
            <person name="Liachko I."/>
            <person name="Sullivan S."/>
            <person name="Sone E.D."/>
            <person name="Koren S."/>
            <person name="Silverstein K.A.T."/>
            <person name="Beckman K.B."/>
            <person name="Gohl D.M."/>
        </authorList>
    </citation>
    <scope>NUCLEOTIDE SEQUENCE</scope>
    <source>
        <strain evidence="2">Duluth1</strain>
        <tissue evidence="2">Whole animal</tissue>
    </source>
</reference>
<dbReference type="InterPro" id="IPR001846">
    <property type="entry name" value="VWF_type-D"/>
</dbReference>
<organism evidence="2 3">
    <name type="scientific">Dreissena polymorpha</name>
    <name type="common">Zebra mussel</name>
    <name type="synonym">Mytilus polymorpha</name>
    <dbReference type="NCBI Taxonomy" id="45954"/>
    <lineage>
        <taxon>Eukaryota</taxon>
        <taxon>Metazoa</taxon>
        <taxon>Spiralia</taxon>
        <taxon>Lophotrochozoa</taxon>
        <taxon>Mollusca</taxon>
        <taxon>Bivalvia</taxon>
        <taxon>Autobranchia</taxon>
        <taxon>Heteroconchia</taxon>
        <taxon>Euheterodonta</taxon>
        <taxon>Imparidentia</taxon>
        <taxon>Neoheterodontei</taxon>
        <taxon>Myida</taxon>
        <taxon>Dreissenoidea</taxon>
        <taxon>Dreissenidae</taxon>
        <taxon>Dreissena</taxon>
    </lineage>
</organism>
<protein>
    <recommendedName>
        <fullName evidence="1">VWFD domain-containing protein</fullName>
    </recommendedName>
</protein>
<evidence type="ECO:0000313" key="2">
    <source>
        <dbReference type="EMBL" id="KAH3718101.1"/>
    </source>
</evidence>
<dbReference type="Proteomes" id="UP000828390">
    <property type="component" value="Unassembled WGS sequence"/>
</dbReference>
<evidence type="ECO:0000313" key="3">
    <source>
        <dbReference type="Proteomes" id="UP000828390"/>
    </source>
</evidence>
<accession>A0A9D4HIP3</accession>
<dbReference type="PROSITE" id="PS51233">
    <property type="entry name" value="VWFD"/>
    <property type="match status" value="1"/>
</dbReference>
<name>A0A9D4HIP3_DREPO</name>
<feature type="domain" description="VWFD" evidence="1">
    <location>
        <begin position="1"/>
        <end position="143"/>
    </location>
</feature>
<keyword evidence="3" id="KW-1185">Reference proteome</keyword>
<dbReference type="EMBL" id="JAIWYP010000013">
    <property type="protein sequence ID" value="KAH3718101.1"/>
    <property type="molecule type" value="Genomic_DNA"/>
</dbReference>
<comment type="caution">
    <text evidence="2">The sequence shown here is derived from an EMBL/GenBank/DDBJ whole genome shotgun (WGS) entry which is preliminary data.</text>
</comment>
<reference evidence="2" key="2">
    <citation type="submission" date="2020-11" db="EMBL/GenBank/DDBJ databases">
        <authorList>
            <person name="McCartney M.A."/>
            <person name="Auch B."/>
            <person name="Kono T."/>
            <person name="Mallez S."/>
            <person name="Becker A."/>
            <person name="Gohl D.M."/>
            <person name="Silverstein K.A.T."/>
            <person name="Koren S."/>
            <person name="Bechman K.B."/>
            <person name="Herman A."/>
            <person name="Abrahante J.E."/>
            <person name="Garbe J."/>
        </authorList>
    </citation>
    <scope>NUCLEOTIDE SEQUENCE</scope>
    <source>
        <strain evidence="2">Duluth1</strain>
        <tissue evidence="2">Whole animal</tissue>
    </source>
</reference>